<feature type="compositionally biased region" description="Acidic residues" evidence="9">
    <location>
        <begin position="3180"/>
        <end position="3189"/>
    </location>
</feature>
<dbReference type="Proteomes" id="UP001153069">
    <property type="component" value="Unassembled WGS sequence"/>
</dbReference>
<feature type="compositionally biased region" description="Basic and acidic residues" evidence="9">
    <location>
        <begin position="569"/>
        <end position="580"/>
    </location>
</feature>
<feature type="compositionally biased region" description="Acidic residues" evidence="9">
    <location>
        <begin position="122"/>
        <end position="141"/>
    </location>
</feature>
<evidence type="ECO:0000256" key="2">
    <source>
        <dbReference type="ARBA" id="ARBA00022676"/>
    </source>
</evidence>
<feature type="domain" description="PARP alpha-helical" evidence="12">
    <location>
        <begin position="2647"/>
        <end position="2776"/>
    </location>
</feature>
<dbReference type="Pfam" id="PF23287">
    <property type="entry name" value="KOW7_SPT5"/>
    <property type="match status" value="1"/>
</dbReference>
<dbReference type="Gene3D" id="3.90.228.10">
    <property type="match status" value="1"/>
</dbReference>
<dbReference type="SUPFAM" id="SSF56399">
    <property type="entry name" value="ADP-ribosylation"/>
    <property type="match status" value="1"/>
</dbReference>
<dbReference type="InterPro" id="IPR036616">
    <property type="entry name" value="Poly(ADP-ribose)pol_reg_dom_sf"/>
</dbReference>
<dbReference type="GO" id="GO:0016779">
    <property type="term" value="F:nucleotidyltransferase activity"/>
    <property type="evidence" value="ECO:0007669"/>
    <property type="project" value="UniProtKB-KW"/>
</dbReference>
<evidence type="ECO:0000259" key="11">
    <source>
        <dbReference type="PROSITE" id="PS51059"/>
    </source>
</evidence>
<dbReference type="GO" id="GO:0005730">
    <property type="term" value="C:nucleolus"/>
    <property type="evidence" value="ECO:0007669"/>
    <property type="project" value="TreeGrafter"/>
</dbReference>
<feature type="compositionally biased region" description="Basic residues" evidence="9">
    <location>
        <begin position="550"/>
        <end position="568"/>
    </location>
</feature>
<evidence type="ECO:0000256" key="3">
    <source>
        <dbReference type="ARBA" id="ARBA00022679"/>
    </source>
</evidence>
<feature type="domain" description="WWE" evidence="10">
    <location>
        <begin position="3058"/>
        <end position="3145"/>
    </location>
</feature>
<evidence type="ECO:0000256" key="9">
    <source>
        <dbReference type="SAM" id="MobiDB-lite"/>
    </source>
</evidence>
<evidence type="ECO:0000256" key="5">
    <source>
        <dbReference type="ARBA" id="ARBA00023027"/>
    </source>
</evidence>
<dbReference type="PROSITE" id="PS51059">
    <property type="entry name" value="PARP_CATALYTIC"/>
    <property type="match status" value="1"/>
</dbReference>
<dbReference type="InterPro" id="IPR008893">
    <property type="entry name" value="WGR_domain"/>
</dbReference>
<feature type="region of interest" description="Disordered" evidence="9">
    <location>
        <begin position="536"/>
        <end position="580"/>
    </location>
</feature>
<feature type="repeat" description="ANK" evidence="7">
    <location>
        <begin position="780"/>
        <end position="813"/>
    </location>
</feature>
<dbReference type="InterPro" id="IPR004102">
    <property type="entry name" value="Poly(ADP-ribose)pol_reg_dom"/>
</dbReference>
<feature type="region of interest" description="Disordered" evidence="9">
    <location>
        <begin position="3040"/>
        <end position="3067"/>
    </location>
</feature>
<dbReference type="InterPro" id="IPR002110">
    <property type="entry name" value="Ankyrin_rpt"/>
</dbReference>
<evidence type="ECO:0000313" key="14">
    <source>
        <dbReference type="EMBL" id="CAB9519785.1"/>
    </source>
</evidence>
<dbReference type="PROSITE" id="PS51977">
    <property type="entry name" value="WGR"/>
    <property type="match status" value="1"/>
</dbReference>
<keyword evidence="6" id="KW-0539">Nucleus</keyword>
<feature type="compositionally biased region" description="Basic and acidic residues" evidence="9">
    <location>
        <begin position="3190"/>
        <end position="3202"/>
    </location>
</feature>
<dbReference type="PROSITE" id="PS51060">
    <property type="entry name" value="PARP_ALPHA_HD"/>
    <property type="match status" value="1"/>
</dbReference>
<feature type="region of interest" description="Disordered" evidence="9">
    <location>
        <begin position="376"/>
        <end position="407"/>
    </location>
</feature>
<evidence type="ECO:0000256" key="4">
    <source>
        <dbReference type="ARBA" id="ARBA00022695"/>
    </source>
</evidence>
<feature type="region of interest" description="Disordered" evidence="9">
    <location>
        <begin position="838"/>
        <end position="878"/>
    </location>
</feature>
<dbReference type="Pfam" id="PF00644">
    <property type="entry name" value="PARP"/>
    <property type="match status" value="1"/>
</dbReference>
<feature type="repeat" description="ANK" evidence="7">
    <location>
        <begin position="708"/>
        <end position="743"/>
    </location>
</feature>
<feature type="compositionally biased region" description="Acidic residues" evidence="9">
    <location>
        <begin position="3260"/>
        <end position="3270"/>
    </location>
</feature>
<dbReference type="InterPro" id="IPR036770">
    <property type="entry name" value="Ankyrin_rpt-contain_sf"/>
</dbReference>
<feature type="domain" description="PARP catalytic" evidence="11">
    <location>
        <begin position="2786"/>
        <end position="2980"/>
    </location>
</feature>
<feature type="repeat" description="ANK" evidence="7">
    <location>
        <begin position="1798"/>
        <end position="1830"/>
    </location>
</feature>
<dbReference type="InterPro" id="IPR004170">
    <property type="entry name" value="WWE_dom"/>
</dbReference>
<dbReference type="SMART" id="SM00248">
    <property type="entry name" value="ANK"/>
    <property type="match status" value="23"/>
</dbReference>
<feature type="region of interest" description="Disordered" evidence="9">
    <location>
        <begin position="82"/>
        <end position="156"/>
    </location>
</feature>
<dbReference type="SUPFAM" id="SSF142921">
    <property type="entry name" value="WGR domain-like"/>
    <property type="match status" value="1"/>
</dbReference>
<dbReference type="Pfam" id="PF00023">
    <property type="entry name" value="Ank"/>
    <property type="match status" value="1"/>
</dbReference>
<dbReference type="GO" id="GO:1990404">
    <property type="term" value="F:NAD+-protein mono-ADP-ribosyltransferase activity"/>
    <property type="evidence" value="ECO:0007669"/>
    <property type="project" value="TreeGrafter"/>
</dbReference>
<protein>
    <recommendedName>
        <fullName evidence="8">Poly [ADP-ribose] polymerase</fullName>
        <shortName evidence="8">PARP</shortName>
        <ecNumber evidence="8">2.4.2.-</ecNumber>
    </recommendedName>
</protein>
<feature type="region of interest" description="Disordered" evidence="9">
    <location>
        <begin position="2145"/>
        <end position="2193"/>
    </location>
</feature>
<sequence>MGKKRAAASPPPRNGGTPSKRRPPQASPLKEQLVKFEMKFAENEVVVALSDKENADDPKEKFWIGRLVEDVLLGDKNEENVKIRWFEYEEEEEDEEKKEEDEAKKEGEEKKDQPKPKKDEIVVLEEDQEDDDEEDEDDDVDGFPKDPDPTYDTTPIGSLVCSVTSLLIRQKGAVDEPTRWTVPPTAYDYANKKLQQQLEDSYDSENDSQFGDQAVEKRLAQAHKINHKYMQKHKKQQQIKKGGKKTKDEDDDDDDDGDGKKKKGKKKGGKKKSKKAGKRGLTPRDYIAPVPNPFTDRKTGKLETFSGDIERTGKEIIRAVLSKDHKALKMAVVDATDKVPTAVHVGLSVGCPFTGLMYAMVTGNIPAVKILLDDLKPPEDKNKPKPSRAYPQSCALPTLSTGKQTSRHANYNRRAINASRGGREGNNALLHDANGAVYKHLGAAISESQLPYYAFKPMPDSPHYCFMRDFDEIPSEVLDLAEATYSRSYMGPQLDAMMKAGHLHLVHRTLVKLTSHAFGSNSFNFLHVECLTTTTHDDAPEEEEEESNNRRGRKKATKKKKAPTKKAKKKEEEKKEEKKALFSKPVLARSVVKKSDTDLRFSPLACACINPNTAYLEKLLEVAPEHADVLDQKNTTLLHYAAACQGSGPVEFLLSNFPQQSPRMALDKSKEMPLHWAARAARPDNVRALLNGQSEDDIKTLLNAKTAEGMAPLHYAAQTRRKQNLETVRALLEAGADANLPSSAARNKVSPVHIAARMGDLPILKLLLEHKGNPSKGDKLGRSPLVHACMNGQTHIVAYLLGEVGVDPEVPDSSDNRPMHYAAAYGWSDCVKLLLTKNPDKEAEEPRVDKDGDTTMKDGDDPPATVPPAFTSIANPDPKNSWKTTALAVAIQKGRQEVASLLLGLPAVDINYPDGETGKTLFLRLVEVFMQKTFLAKQPSPFDHEGDDEQSQALSKEMPWALRKLFDRTDLDVSVTSPDTGYNVLHLLCSQEYPGTSGEERAVVLAKMVLSRISARADGKDRIDVDARDKEGMTPLLLASAKGNPRLLEFLISKRASVKADVVDKQGRNICHHLLGQRAHSKECEKQLALVEKNAGGEAEYLKLLELADNEGYTPAHMAMKTLCSGLADEAFDRGHALVKAICSRFPVLVRVRVGPTKQFTDPAVLANILTEAAEDSAGNAAYNNRRARNCGRITLSGADRVDANKIQEALKSIDSIVPVDCEDAGKTLLHLACESSNPDRINEMLEWLLSSAPGNVKLTAGPTNHARLTPVQYLVREKLTAGGFSRSKPLQNAKEEHKALISSLLDGVAALLAASGGSISVNDMPPLDEREASSFKYDAEKDTESVGDLRRLATAFQADSSSENGKKLVKAFQELMQSRAQRALTDQPSRSSLPVAVLLAKAGTSVVLLEAWDRLIGEFKLELNSPTERDTALLVSLHKKDMSLCGYLCERCPDLVLAPNHKTMECPVHVVAKMDDPEYVKLILGHIKSEKAINQARDRFGRTALHLSVAKAARRQGEALDPCELLFLKAGARVDTKDARQRTPLHYCFLDSSGGDDYFNFPHSLPRESHDRIDLVSSLLGAVAALQSKEGGSVKAIVDQPDRRGRTALFYAAAFNSTVSSLLLCNHGADLFLEDQDKNTPVNVAVLRGHANFCIALLKSRGAASNLPDLVDVVDVQREKTQNEKGRSVIKVKSRASNSIVWHAIKKGFRGLVYILLDSFPLSQAVVDAIDNGAFQLVRKLLTTSPPQVVQYVNPDNGRTLLHEVADVPQYQNPEWGLTMANLMLESGVLPAAVTKEGQTSLHISAFRGHVRLTELLATKDVSVVSVQDSEGHYPLGSFMRALPRLSLSGGDCSKMLDYLTRSKDMSLGDPEVNRVPRSKDDVTKIEYHGMSFHPGPNLETVKAEMSKRNRGGDDGSGAQPDVKHFSTLLVQAVRTQRLGLAQELINKGAKVDLPDSDGLAPIHHAVLSVSIPAAALLLRNGSNPNVTTEDDRALTPLMLATFAQSGEHANGRDYEDAFEVAKMLLRFGALVLPACQQTGSTALHFAVRENNGRMVELLLRASLYPPERESTEGSVEVKKGPCLVRFGGESALYPAEIDGDIVKAFGPSMKSELPRRLVSESFDHSDLTLDSLDGLVRLLREKKGIKQKSSSHVPGDKPRPPGGKFLRPPSSDDDDDDDDDDDLFGDSDSDDELLAAGNAGAGGVLVRCPKQHPASRHLTRHANFNCDLCGKKLEKGRPMYGCRRCDWDACLECAAEGSEKAELAEYYGLESLIVGATDKNLTATIPKGEKVIVQPKEGARRTYANAKEPWLEGTVVAVHENGSYDIDLIRGETFKDVLRQQIRHWKAQNNSSPSFDGAVKEVLSVRDKGGFTCIQAAVKAFEFGSFESIELVELLIKYGATVEADAIALTRPGSSFRAQLIAKMKDSSSVMDEDEPAQEMKKASALHGLEPIPKAVFEEQAKAALISLESKGMMKRRERSAKINKVCQVKAVGLHVLPVVVGAVGDSVDADVLTKKPKFYDVTMVAVEVTHHYHSENKYYKMQILQDPMKDLFVLLTNWGQVGDGGGQKQETPMGTGQEAVKEFEKIFKAKSGNLFEDCGTDRFHPVLGKYKPINLLASDYEKPEVPDISRMVADAKDFPEVVRKSSLPPALSETIVTFVDPSAIAGAAKSLGYNQDSLPLGRLSIESILEAETKLDDVEAALNEAKKFTKPEELGERRAALERVAILSSQLYELIPTREGDQALRPLDENSLKRARADLFSLKDLTTASQIVNTACVEATKVNPLDYAYRALNSNIDILDSGSTRTGIEQFFRNTCENDDHVINEVFAVDRMDEPSNAKLENHRLLWHGTSASNMMGILKEGLRVAPPSAQVTGAAFGEGVYLADMASKSFAYCRADFRADAKKKPRAYLLLADVALGKQERVTSSVYDTGEEYSKGDTVMAVGYEGPRTEQDVTFVSTGAVIPLGKSMRNPKFKPRAKWMISNRREASKEASSAIETARNSRSTKFPASVRMEYESKSWEVQLDHGPYAPKAKAVPVAKKRAAEQSGGAQKKQKGPDGQTIDSGTGTWHYWLDAPMDGRQRGWHLYDSSASEKLEGFLQNKGKQLSRTTWHLQSGYFSYEVDIENMTQRNMKTGTVRPIRRALPGEVVSMTQPPIYIPPKNSGITNQGDVAANGLDDSDDSDEEEKATGKNEPKPLELFRQEENLRNCIHFNEYIVNDTNRINIKYIVEVTSKAWLKRNLKEEAERLKQQQAEEVVNGDDDDDDGDDFKPAGPRKISEKPKEHDMVKVTHGPDEGIEGELVCIDGADAIIKDTNDDFKIVDYACLGVLTGPSPPGGGQALRVTALRRPQLSSDSDDEDLDDSD</sequence>
<feature type="domain" description="WGR" evidence="13">
    <location>
        <begin position="2511"/>
        <end position="2613"/>
    </location>
</feature>
<dbReference type="PROSITE" id="PS50918">
    <property type="entry name" value="WWE"/>
    <property type="match status" value="1"/>
</dbReference>
<evidence type="ECO:0000313" key="15">
    <source>
        <dbReference type="Proteomes" id="UP001153069"/>
    </source>
</evidence>
<dbReference type="Gene3D" id="1.25.40.20">
    <property type="entry name" value="Ankyrin repeat-containing domain"/>
    <property type="match status" value="6"/>
</dbReference>
<feature type="compositionally biased region" description="Basic residues" evidence="9">
    <location>
        <begin position="220"/>
        <end position="244"/>
    </location>
</feature>
<dbReference type="PANTHER" id="PTHR10459">
    <property type="entry name" value="DNA LIGASE"/>
    <property type="match status" value="1"/>
</dbReference>
<comment type="subcellular location">
    <subcellularLocation>
        <location evidence="1">Nucleus</location>
    </subcellularLocation>
</comment>
<feature type="compositionally biased region" description="Basic and acidic residues" evidence="9">
    <location>
        <begin position="100"/>
        <end position="121"/>
    </location>
</feature>
<evidence type="ECO:0000259" key="10">
    <source>
        <dbReference type="PROSITE" id="PS50918"/>
    </source>
</evidence>
<dbReference type="InterPro" id="IPR057934">
    <property type="entry name" value="KOW_Spt5_7"/>
</dbReference>
<keyword evidence="5 8" id="KW-0520">NAD</keyword>
<keyword evidence="15" id="KW-1185">Reference proteome</keyword>
<dbReference type="Pfam" id="PF05406">
    <property type="entry name" value="WGR"/>
    <property type="match status" value="1"/>
</dbReference>
<dbReference type="Gene3D" id="3.30.720.50">
    <property type="match status" value="1"/>
</dbReference>
<dbReference type="SMART" id="SM00773">
    <property type="entry name" value="WGR"/>
    <property type="match status" value="1"/>
</dbReference>
<feature type="compositionally biased region" description="Polar residues" evidence="9">
    <location>
        <begin position="398"/>
        <end position="407"/>
    </location>
</feature>
<feature type="repeat" description="ANK" evidence="7">
    <location>
        <begin position="2040"/>
        <end position="2072"/>
    </location>
</feature>
<evidence type="ECO:0000259" key="13">
    <source>
        <dbReference type="PROSITE" id="PS51977"/>
    </source>
</evidence>
<dbReference type="PROSITE" id="PS50297">
    <property type="entry name" value="ANK_REP_REGION"/>
    <property type="match status" value="4"/>
</dbReference>
<dbReference type="PANTHER" id="PTHR10459:SF108">
    <property type="entry name" value="POLY [ADP-RIBOSE] POLYMERASE"/>
    <property type="match status" value="1"/>
</dbReference>
<feature type="region of interest" description="Disordered" evidence="9">
    <location>
        <begin position="3252"/>
        <end position="3295"/>
    </location>
</feature>
<dbReference type="GO" id="GO:0070212">
    <property type="term" value="P:protein poly-ADP-ribosylation"/>
    <property type="evidence" value="ECO:0007669"/>
    <property type="project" value="TreeGrafter"/>
</dbReference>
<dbReference type="PROSITE" id="PS50088">
    <property type="entry name" value="ANK_REPEAT"/>
    <property type="match status" value="7"/>
</dbReference>
<feature type="compositionally biased region" description="Basic residues" evidence="9">
    <location>
        <begin position="260"/>
        <end position="278"/>
    </location>
</feature>
<dbReference type="CDD" id="cd07997">
    <property type="entry name" value="WGR_PARP"/>
    <property type="match status" value="1"/>
</dbReference>
<dbReference type="Pfam" id="PF12796">
    <property type="entry name" value="Ank_2"/>
    <property type="match status" value="3"/>
</dbReference>
<dbReference type="Gene3D" id="1.20.142.10">
    <property type="entry name" value="Poly(ADP-ribose) polymerase, regulatory domain"/>
    <property type="match status" value="1"/>
</dbReference>
<dbReference type="SUPFAM" id="SSF48403">
    <property type="entry name" value="Ankyrin repeat"/>
    <property type="match status" value="6"/>
</dbReference>
<dbReference type="SUPFAM" id="SSF47587">
    <property type="entry name" value="Domain of poly(ADP-ribose) polymerase"/>
    <property type="match status" value="1"/>
</dbReference>
<dbReference type="GO" id="GO:0006302">
    <property type="term" value="P:double-strand break repair"/>
    <property type="evidence" value="ECO:0007669"/>
    <property type="project" value="TreeGrafter"/>
</dbReference>
<evidence type="ECO:0000256" key="1">
    <source>
        <dbReference type="ARBA" id="ARBA00004123"/>
    </source>
</evidence>
<feature type="region of interest" description="Disordered" evidence="9">
    <location>
        <begin position="1"/>
        <end position="30"/>
    </location>
</feature>
<dbReference type="InterPro" id="IPR012317">
    <property type="entry name" value="Poly(ADP-ribose)pol_cat_dom"/>
</dbReference>
<dbReference type="InterPro" id="IPR036930">
    <property type="entry name" value="WGR_dom_sf"/>
</dbReference>
<dbReference type="EC" id="2.4.2.-" evidence="8"/>
<keyword evidence="3 8" id="KW-0808">Transferase</keyword>
<keyword evidence="7" id="KW-0040">ANK repeat</keyword>
<evidence type="ECO:0000256" key="8">
    <source>
        <dbReference type="RuleBase" id="RU362114"/>
    </source>
</evidence>
<reference evidence="14" key="1">
    <citation type="submission" date="2020-06" db="EMBL/GenBank/DDBJ databases">
        <authorList>
            <consortium name="Plant Systems Biology data submission"/>
        </authorList>
    </citation>
    <scope>NUCLEOTIDE SEQUENCE</scope>
    <source>
        <strain evidence="14">D6</strain>
    </source>
</reference>
<dbReference type="SUPFAM" id="SSF117839">
    <property type="entry name" value="WWE domain"/>
    <property type="match status" value="1"/>
</dbReference>
<keyword evidence="4" id="KW-0548">Nucleotidyltransferase</keyword>
<feature type="region of interest" description="Disordered" evidence="9">
    <location>
        <begin position="3155"/>
        <end position="3202"/>
    </location>
</feature>
<comment type="caution">
    <text evidence="14">The sequence shown here is derived from an EMBL/GenBank/DDBJ whole genome shotgun (WGS) entry which is preliminary data.</text>
</comment>
<feature type="compositionally biased region" description="Acidic residues" evidence="9">
    <location>
        <begin position="88"/>
        <end position="99"/>
    </location>
</feature>
<feature type="compositionally biased region" description="Basic and acidic residues" evidence="9">
    <location>
        <begin position="838"/>
        <end position="860"/>
    </location>
</feature>
<feature type="repeat" description="ANK" evidence="7">
    <location>
        <begin position="1031"/>
        <end position="1063"/>
    </location>
</feature>
<feature type="compositionally biased region" description="Basic and acidic residues" evidence="9">
    <location>
        <begin position="3279"/>
        <end position="3295"/>
    </location>
</feature>
<dbReference type="OrthoDB" id="44182at2759"/>
<evidence type="ECO:0000259" key="12">
    <source>
        <dbReference type="PROSITE" id="PS51060"/>
    </source>
</evidence>
<feature type="repeat" description="ANK" evidence="7">
    <location>
        <begin position="1959"/>
        <end position="1991"/>
    </location>
</feature>
<feature type="region of interest" description="Disordered" evidence="9">
    <location>
        <begin position="191"/>
        <end position="299"/>
    </location>
</feature>
<feature type="compositionally biased region" description="Acidic residues" evidence="9">
    <location>
        <begin position="2173"/>
        <end position="2193"/>
    </location>
</feature>
<organism evidence="14 15">
    <name type="scientific">Seminavis robusta</name>
    <dbReference type="NCBI Taxonomy" id="568900"/>
    <lineage>
        <taxon>Eukaryota</taxon>
        <taxon>Sar</taxon>
        <taxon>Stramenopiles</taxon>
        <taxon>Ochrophyta</taxon>
        <taxon>Bacillariophyta</taxon>
        <taxon>Bacillariophyceae</taxon>
        <taxon>Bacillariophycidae</taxon>
        <taxon>Naviculales</taxon>
        <taxon>Naviculaceae</taxon>
        <taxon>Seminavis</taxon>
    </lineage>
</organism>
<dbReference type="InterPro" id="IPR050800">
    <property type="entry name" value="ARTD/PARP"/>
</dbReference>
<keyword evidence="2 8" id="KW-0328">Glycosyltransferase</keyword>
<name>A0A9N8EJT3_9STRA</name>
<accession>A0A9N8EJT3</accession>
<dbReference type="Pfam" id="PF02825">
    <property type="entry name" value="WWE"/>
    <property type="match status" value="1"/>
</dbReference>
<dbReference type="InterPro" id="IPR037197">
    <property type="entry name" value="WWE_dom_sf"/>
</dbReference>
<dbReference type="EMBL" id="CAICTM010001045">
    <property type="protein sequence ID" value="CAB9519785.1"/>
    <property type="molecule type" value="Genomic_DNA"/>
</dbReference>
<evidence type="ECO:0000256" key="7">
    <source>
        <dbReference type="PROSITE-ProRule" id="PRU00023"/>
    </source>
</evidence>
<dbReference type="Pfam" id="PF02877">
    <property type="entry name" value="PARP_reg"/>
    <property type="match status" value="1"/>
</dbReference>
<proteinExistence type="predicted"/>
<feature type="repeat" description="ANK" evidence="7">
    <location>
        <begin position="747"/>
        <end position="779"/>
    </location>
</feature>
<evidence type="ECO:0000256" key="6">
    <source>
        <dbReference type="ARBA" id="ARBA00023242"/>
    </source>
</evidence>
<dbReference type="GO" id="GO:0003950">
    <property type="term" value="F:NAD+ poly-ADP-ribosyltransferase activity"/>
    <property type="evidence" value="ECO:0007669"/>
    <property type="project" value="UniProtKB-UniRule"/>
</dbReference>
<gene>
    <name evidence="14" type="ORF">SEMRO_1047_G235110.1</name>
</gene>